<dbReference type="InterPro" id="IPR010622">
    <property type="entry name" value="FAST_Leu-rich"/>
</dbReference>
<dbReference type="InterPro" id="IPR050870">
    <property type="entry name" value="FAST_kinase"/>
</dbReference>
<protein>
    <recommendedName>
        <fullName evidence="3">RAP domain-containing protein</fullName>
    </recommendedName>
</protein>
<dbReference type="GO" id="GO:0000963">
    <property type="term" value="P:mitochondrial RNA processing"/>
    <property type="evidence" value="ECO:0007669"/>
    <property type="project" value="TreeGrafter"/>
</dbReference>
<dbReference type="GO" id="GO:0003723">
    <property type="term" value="F:RNA binding"/>
    <property type="evidence" value="ECO:0007669"/>
    <property type="project" value="TreeGrafter"/>
</dbReference>
<comment type="subcellular location">
    <subcellularLocation>
        <location evidence="1">Mitochondrion</location>
    </subcellularLocation>
</comment>
<dbReference type="AlphaFoldDB" id="A0AAV7UFC0"/>
<dbReference type="GO" id="GO:0035770">
    <property type="term" value="C:ribonucleoprotein granule"/>
    <property type="evidence" value="ECO:0007669"/>
    <property type="project" value="TreeGrafter"/>
</dbReference>
<name>A0AAV7UFC0_PLEWA</name>
<dbReference type="GO" id="GO:0005759">
    <property type="term" value="C:mitochondrial matrix"/>
    <property type="evidence" value="ECO:0007669"/>
    <property type="project" value="TreeGrafter"/>
</dbReference>
<dbReference type="SMART" id="SM00952">
    <property type="entry name" value="RAP"/>
    <property type="match status" value="1"/>
</dbReference>
<keyword evidence="2" id="KW-0496">Mitochondrion</keyword>
<dbReference type="Pfam" id="PF08368">
    <property type="entry name" value="FAST_2"/>
    <property type="match status" value="1"/>
</dbReference>
<organism evidence="4 5">
    <name type="scientific">Pleurodeles waltl</name>
    <name type="common">Iberian ribbed newt</name>
    <dbReference type="NCBI Taxonomy" id="8319"/>
    <lineage>
        <taxon>Eukaryota</taxon>
        <taxon>Metazoa</taxon>
        <taxon>Chordata</taxon>
        <taxon>Craniata</taxon>
        <taxon>Vertebrata</taxon>
        <taxon>Euteleostomi</taxon>
        <taxon>Amphibia</taxon>
        <taxon>Batrachia</taxon>
        <taxon>Caudata</taxon>
        <taxon>Salamandroidea</taxon>
        <taxon>Salamandridae</taxon>
        <taxon>Pleurodelinae</taxon>
        <taxon>Pleurodeles</taxon>
    </lineage>
</organism>
<evidence type="ECO:0000313" key="5">
    <source>
        <dbReference type="Proteomes" id="UP001066276"/>
    </source>
</evidence>
<dbReference type="InterPro" id="IPR013584">
    <property type="entry name" value="RAP"/>
</dbReference>
<evidence type="ECO:0000256" key="2">
    <source>
        <dbReference type="ARBA" id="ARBA00023128"/>
    </source>
</evidence>
<reference evidence="4" key="1">
    <citation type="journal article" date="2022" name="bioRxiv">
        <title>Sequencing and chromosome-scale assembly of the giantPleurodeles waltlgenome.</title>
        <authorList>
            <person name="Brown T."/>
            <person name="Elewa A."/>
            <person name="Iarovenko S."/>
            <person name="Subramanian E."/>
            <person name="Araus A.J."/>
            <person name="Petzold A."/>
            <person name="Susuki M."/>
            <person name="Suzuki K.-i.T."/>
            <person name="Hayashi T."/>
            <person name="Toyoda A."/>
            <person name="Oliveira C."/>
            <person name="Osipova E."/>
            <person name="Leigh N.D."/>
            <person name="Simon A."/>
            <person name="Yun M.H."/>
        </authorList>
    </citation>
    <scope>NUCLEOTIDE SEQUENCE</scope>
    <source>
        <strain evidence="4">20211129_DDA</strain>
        <tissue evidence="4">Liver</tissue>
    </source>
</reference>
<evidence type="ECO:0000259" key="3">
    <source>
        <dbReference type="PROSITE" id="PS51286"/>
    </source>
</evidence>
<dbReference type="PANTHER" id="PTHR21228">
    <property type="entry name" value="FAST LEU-RICH DOMAIN-CONTAINING"/>
    <property type="match status" value="1"/>
</dbReference>
<evidence type="ECO:0000256" key="1">
    <source>
        <dbReference type="ARBA" id="ARBA00004173"/>
    </source>
</evidence>
<dbReference type="EMBL" id="JANPWB010000005">
    <property type="protein sequence ID" value="KAJ1186714.1"/>
    <property type="molecule type" value="Genomic_DNA"/>
</dbReference>
<keyword evidence="5" id="KW-1185">Reference proteome</keyword>
<gene>
    <name evidence="4" type="ORF">NDU88_003495</name>
</gene>
<accession>A0AAV7UFC0</accession>
<feature type="domain" description="RAP" evidence="3">
    <location>
        <begin position="442"/>
        <end position="499"/>
    </location>
</feature>
<dbReference type="GO" id="GO:0044528">
    <property type="term" value="P:regulation of mitochondrial mRNA stability"/>
    <property type="evidence" value="ECO:0007669"/>
    <property type="project" value="InterPro"/>
</dbReference>
<proteinExistence type="predicted"/>
<dbReference type="Pfam" id="PF08373">
    <property type="entry name" value="RAP"/>
    <property type="match status" value="1"/>
</dbReference>
<dbReference type="PANTHER" id="PTHR21228:SF1">
    <property type="entry name" value="FAST KINASE DOMAIN-CONTAINING PROTEIN 2, MITOCHONDRIAL"/>
    <property type="match status" value="1"/>
</dbReference>
<sequence length="521" mass="60111">MSEEKRRYERTLMFEHPAFARLCLRVSQEASRMTPDDLVYSLHALLKLKVPQRARVTATLFRHCQERLNEFNEKVMSVLASSLEGLEETKNVEALRTGLRLRVEQRIPRIKSPLALQTMMRCIGKDAPKSLKEKLESKALQLFDQFSIPNCQHMFTTLGSLGFCSLPLLDACSNRIIGNIHGTPFWRFVHILQSCRDLQYENVDLFCAVGDYVVGTMYMWQIKQVVLFLSLFENLGFRHEGLMDAFAEKVISRPESLILKDLVISLRVYSMLNHFPGGQNPQFLDALNTTLELYLSRIPAVELLRVVYSFCVMGYFPQTPLDQLLQEETLNELLNSANQNITMNERMLHYINLCLELDKSSVTRPAATTMLERPSSGLLTTHTSLLQAMQDFLGDEDYFRQKVQFPNDYYIDFEICMDKDRRKVISLSEKDGVENTTNVQRVAVICAPPSSFCLDTEHPRGKLAMKMRHLRAMGYHVILVHEQKFEKMKMEERILFLKSHIFSQDIVQVPGVKPSVQHLEL</sequence>
<dbReference type="Pfam" id="PF06743">
    <property type="entry name" value="FAST_1"/>
    <property type="match status" value="1"/>
</dbReference>
<dbReference type="Proteomes" id="UP001066276">
    <property type="component" value="Chromosome 3_1"/>
</dbReference>
<dbReference type="PROSITE" id="PS51286">
    <property type="entry name" value="RAP"/>
    <property type="match status" value="1"/>
</dbReference>
<evidence type="ECO:0000313" key="4">
    <source>
        <dbReference type="EMBL" id="KAJ1186714.1"/>
    </source>
</evidence>
<comment type="caution">
    <text evidence="4">The sequence shown here is derived from an EMBL/GenBank/DDBJ whole genome shotgun (WGS) entry which is preliminary data.</text>
</comment>
<dbReference type="InterPro" id="IPR013579">
    <property type="entry name" value="FAST_2"/>
</dbReference>